<protein>
    <submittedName>
        <fullName evidence="7">Transcriptional regulator</fullName>
    </submittedName>
</protein>
<keyword evidence="3" id="KW-0804">Transcription</keyword>
<dbReference type="SUPFAM" id="SSF46689">
    <property type="entry name" value="Homeodomain-like"/>
    <property type="match status" value="1"/>
</dbReference>
<dbReference type="PROSITE" id="PS50977">
    <property type="entry name" value="HTH_TETR_2"/>
    <property type="match status" value="1"/>
</dbReference>
<keyword evidence="2 4" id="KW-0238">DNA-binding</keyword>
<dbReference type="EMBL" id="BSSA01000004">
    <property type="protein sequence ID" value="GLW69355.1"/>
    <property type="molecule type" value="Genomic_DNA"/>
</dbReference>
<organism evidence="7 8">
    <name type="scientific">Kitasatospora phosalacinea</name>
    <dbReference type="NCBI Taxonomy" id="2065"/>
    <lineage>
        <taxon>Bacteria</taxon>
        <taxon>Bacillati</taxon>
        <taxon>Actinomycetota</taxon>
        <taxon>Actinomycetes</taxon>
        <taxon>Kitasatosporales</taxon>
        <taxon>Streptomycetaceae</taxon>
        <taxon>Kitasatospora</taxon>
    </lineage>
</organism>
<dbReference type="RefSeq" id="WP_285735254.1">
    <property type="nucleotide sequence ID" value="NZ_BSSA01000004.1"/>
</dbReference>
<evidence type="ECO:0000256" key="3">
    <source>
        <dbReference type="ARBA" id="ARBA00023163"/>
    </source>
</evidence>
<comment type="caution">
    <text evidence="7">The sequence shown here is derived from an EMBL/GenBank/DDBJ whole genome shotgun (WGS) entry which is preliminary data.</text>
</comment>
<keyword evidence="1" id="KW-0805">Transcription regulation</keyword>
<feature type="DNA-binding region" description="H-T-H motif" evidence="4">
    <location>
        <begin position="53"/>
        <end position="72"/>
    </location>
</feature>
<evidence type="ECO:0000256" key="2">
    <source>
        <dbReference type="ARBA" id="ARBA00023125"/>
    </source>
</evidence>
<dbReference type="Proteomes" id="UP001165041">
    <property type="component" value="Unassembled WGS sequence"/>
</dbReference>
<dbReference type="InterPro" id="IPR036271">
    <property type="entry name" value="Tet_transcr_reg_TetR-rel_C_sf"/>
</dbReference>
<dbReference type="GO" id="GO:0003700">
    <property type="term" value="F:DNA-binding transcription factor activity"/>
    <property type="evidence" value="ECO:0007669"/>
    <property type="project" value="TreeGrafter"/>
</dbReference>
<gene>
    <name evidence="7" type="ORF">Kpho02_16540</name>
</gene>
<dbReference type="Gene3D" id="1.10.357.10">
    <property type="entry name" value="Tetracycline Repressor, domain 2"/>
    <property type="match status" value="1"/>
</dbReference>
<dbReference type="Pfam" id="PF21597">
    <property type="entry name" value="TetR_C_43"/>
    <property type="match status" value="1"/>
</dbReference>
<dbReference type="GO" id="GO:0000976">
    <property type="term" value="F:transcription cis-regulatory region binding"/>
    <property type="evidence" value="ECO:0007669"/>
    <property type="project" value="TreeGrafter"/>
</dbReference>
<feature type="domain" description="HTH tetR-type" evidence="6">
    <location>
        <begin position="32"/>
        <end position="90"/>
    </location>
</feature>
<accession>A0A9W6Q3N4</accession>
<dbReference type="PANTHER" id="PTHR30055:SF234">
    <property type="entry name" value="HTH-TYPE TRANSCRIPTIONAL REGULATOR BETI"/>
    <property type="match status" value="1"/>
</dbReference>
<feature type="region of interest" description="Disordered" evidence="5">
    <location>
        <begin position="1"/>
        <end position="30"/>
    </location>
</feature>
<dbReference type="InterPro" id="IPR001647">
    <property type="entry name" value="HTH_TetR"/>
</dbReference>
<evidence type="ECO:0000313" key="7">
    <source>
        <dbReference type="EMBL" id="GLW69355.1"/>
    </source>
</evidence>
<dbReference type="AlphaFoldDB" id="A0A9W6Q3N4"/>
<reference evidence="7" key="1">
    <citation type="submission" date="2023-02" db="EMBL/GenBank/DDBJ databases">
        <title>Kitasatospora phosalacinea NBRC 14627.</title>
        <authorList>
            <person name="Ichikawa N."/>
            <person name="Sato H."/>
            <person name="Tonouchi N."/>
        </authorList>
    </citation>
    <scope>NUCLEOTIDE SEQUENCE</scope>
    <source>
        <strain evidence="7">NBRC 14627</strain>
    </source>
</reference>
<evidence type="ECO:0000256" key="1">
    <source>
        <dbReference type="ARBA" id="ARBA00023015"/>
    </source>
</evidence>
<dbReference type="SUPFAM" id="SSF48498">
    <property type="entry name" value="Tetracyclin repressor-like, C-terminal domain"/>
    <property type="match status" value="1"/>
</dbReference>
<name>A0A9W6Q3N4_9ACTN</name>
<dbReference type="InterPro" id="IPR050109">
    <property type="entry name" value="HTH-type_TetR-like_transc_reg"/>
</dbReference>
<proteinExistence type="predicted"/>
<evidence type="ECO:0000259" key="6">
    <source>
        <dbReference type="PROSITE" id="PS50977"/>
    </source>
</evidence>
<evidence type="ECO:0000256" key="4">
    <source>
        <dbReference type="PROSITE-ProRule" id="PRU00335"/>
    </source>
</evidence>
<evidence type="ECO:0000313" key="8">
    <source>
        <dbReference type="Proteomes" id="UP001165041"/>
    </source>
</evidence>
<sequence>MEAQTEGQGRTPDGPRGRSAPTGGRPLRADAERTVAAILEAAERTLGQDPAATMEQIAEAAGVARTTVHRRFATREALVDALALWAARRFATAVEAAHPDTAPPLVALYQTTANVLAIKASWGFAMSQGSSANLEVAHIHAEVRDTCERLFRRAREAGVLRPDVDIAWTRRVYYALIHEAAQQQDAKGPDALATLVVDTLLRGAGSPHPDRL</sequence>
<evidence type="ECO:0000256" key="5">
    <source>
        <dbReference type="SAM" id="MobiDB-lite"/>
    </source>
</evidence>
<dbReference type="InterPro" id="IPR009057">
    <property type="entry name" value="Homeodomain-like_sf"/>
</dbReference>
<dbReference type="PANTHER" id="PTHR30055">
    <property type="entry name" value="HTH-TYPE TRANSCRIPTIONAL REGULATOR RUTR"/>
    <property type="match status" value="1"/>
</dbReference>
<dbReference type="Pfam" id="PF00440">
    <property type="entry name" value="TetR_N"/>
    <property type="match status" value="1"/>
</dbReference>
<dbReference type="InterPro" id="IPR049445">
    <property type="entry name" value="TetR_SbtR-like_C"/>
</dbReference>